<dbReference type="PANTHER" id="PTHR43440:SF1">
    <property type="entry name" value="UREASE"/>
    <property type="match status" value="1"/>
</dbReference>
<dbReference type="AlphaFoldDB" id="A0A1F5LA29"/>
<comment type="cofactor">
    <cofactor evidence="7">
        <name>Ni cation</name>
        <dbReference type="ChEBI" id="CHEBI:25516"/>
    </cofactor>
    <text evidence="7">Binds 2 nickel ions per subunit.</text>
</comment>
<dbReference type="EMBL" id="LXJU01000018">
    <property type="protein sequence ID" value="OGE50055.1"/>
    <property type="molecule type" value="Genomic_DNA"/>
</dbReference>
<dbReference type="Gene3D" id="2.10.150.10">
    <property type="entry name" value="Urease, beta subunit"/>
    <property type="match status" value="1"/>
</dbReference>
<dbReference type="InterPro" id="IPR002026">
    <property type="entry name" value="Urease_gamma/gamma-beta_su"/>
</dbReference>
<dbReference type="InterPro" id="IPR017951">
    <property type="entry name" value="Urease_asu_c"/>
</dbReference>
<dbReference type="Pfam" id="PF01979">
    <property type="entry name" value="Amidohydro_1"/>
    <property type="match status" value="2"/>
</dbReference>
<dbReference type="Gene3D" id="3.20.20.140">
    <property type="entry name" value="Metal-dependent hydrolases"/>
    <property type="match status" value="2"/>
</dbReference>
<comment type="PTM">
    <text evidence="6">Carbamylation allows a single lysine to coordinate two nickel ions.</text>
</comment>
<dbReference type="InterPro" id="IPR029754">
    <property type="entry name" value="Urease_Ni-bd"/>
</dbReference>
<dbReference type="InterPro" id="IPR050112">
    <property type="entry name" value="Urease_alpha_subunit"/>
</dbReference>
<dbReference type="HAMAP" id="MF_01953">
    <property type="entry name" value="Urease_alpha"/>
    <property type="match status" value="1"/>
</dbReference>
<dbReference type="UniPathway" id="UPA00258">
    <property type="reaction ID" value="UER00370"/>
</dbReference>
<keyword evidence="13" id="KW-1185">Reference proteome</keyword>
<dbReference type="SUPFAM" id="SSF51556">
    <property type="entry name" value="Metallo-dependent hydrolases"/>
    <property type="match status" value="2"/>
</dbReference>
<dbReference type="OrthoDB" id="4523160at2759"/>
<dbReference type="CDD" id="cd00407">
    <property type="entry name" value="Urease_beta"/>
    <property type="match status" value="1"/>
</dbReference>
<feature type="binding site" evidence="7">
    <location>
        <position position="453"/>
    </location>
    <ligand>
        <name>Ni(2+)</name>
        <dbReference type="ChEBI" id="CHEBI:49786"/>
        <label>1</label>
    </ligand>
</feature>
<dbReference type="SUPFAM" id="SSF51278">
    <property type="entry name" value="Urease, beta-subunit"/>
    <property type="match status" value="1"/>
</dbReference>
<dbReference type="GO" id="GO:0016151">
    <property type="term" value="F:nickel cation binding"/>
    <property type="evidence" value="ECO:0007669"/>
    <property type="project" value="InterPro"/>
</dbReference>
<evidence type="ECO:0000256" key="5">
    <source>
        <dbReference type="ARBA" id="ARBA00022801"/>
    </source>
</evidence>
<keyword evidence="4 7" id="KW-0479">Metal-binding</keyword>
<feature type="binding site" evidence="9">
    <location>
        <position position="536"/>
    </location>
    <ligand>
        <name>substrate</name>
    </ligand>
</feature>
<dbReference type="InterPro" id="IPR036463">
    <property type="entry name" value="Urease_gamma_sf"/>
</dbReference>
<feature type="binding site" description="via carbamate group" evidence="7">
    <location>
        <position position="534"/>
    </location>
    <ligand>
        <name>Ni(2+)</name>
        <dbReference type="ChEBI" id="CHEBI:49786"/>
        <label>2</label>
    </ligand>
</feature>
<keyword evidence="5 9" id="KW-0378">Hydrolase</keyword>
<dbReference type="Proteomes" id="UP000177622">
    <property type="component" value="Unassembled WGS sequence"/>
</dbReference>
<evidence type="ECO:0000256" key="2">
    <source>
        <dbReference type="ARBA" id="ARBA00012934"/>
    </source>
</evidence>
<dbReference type="Pfam" id="PF00449">
    <property type="entry name" value="Urease_alpha"/>
    <property type="match status" value="2"/>
</dbReference>
<dbReference type="PROSITE" id="PS01120">
    <property type="entry name" value="UREASE_1"/>
    <property type="match status" value="1"/>
</dbReference>
<evidence type="ECO:0000256" key="10">
    <source>
        <dbReference type="SAM" id="MobiDB-lite"/>
    </source>
</evidence>
<feature type="active site" description="Proton donor" evidence="8 9">
    <location>
        <position position="638"/>
    </location>
</feature>
<dbReference type="InterPro" id="IPR036461">
    <property type="entry name" value="Urease_betasu_sf"/>
</dbReference>
<evidence type="ECO:0000256" key="3">
    <source>
        <dbReference type="ARBA" id="ARBA00022596"/>
    </source>
</evidence>
<dbReference type="GO" id="GO:0035550">
    <property type="term" value="C:urease complex"/>
    <property type="evidence" value="ECO:0007669"/>
    <property type="project" value="InterPro"/>
</dbReference>
<evidence type="ECO:0000256" key="4">
    <source>
        <dbReference type="ARBA" id="ARBA00022723"/>
    </source>
</evidence>
<keyword evidence="3 7" id="KW-0533">Nickel</keyword>
<proteinExistence type="inferred from homology"/>
<dbReference type="RefSeq" id="XP_022485504.1">
    <property type="nucleotide sequence ID" value="XM_022634472.1"/>
</dbReference>
<feature type="binding site" description="via carbamate group" evidence="7">
    <location>
        <position position="534"/>
    </location>
    <ligand>
        <name>Ni(2+)</name>
        <dbReference type="ChEBI" id="CHEBI:49786"/>
        <label>1</label>
    </ligand>
</feature>
<dbReference type="Pfam" id="PF00699">
    <property type="entry name" value="Urease_beta"/>
    <property type="match status" value="1"/>
</dbReference>
<feature type="domain" description="Urease" evidence="11">
    <location>
        <begin position="446"/>
        <end position="951"/>
    </location>
</feature>
<dbReference type="InterPro" id="IPR011612">
    <property type="entry name" value="Urease_alpha_N_dom"/>
</dbReference>
<dbReference type="EC" id="3.5.1.5" evidence="2"/>
<dbReference type="InterPro" id="IPR006680">
    <property type="entry name" value="Amidohydro-rel"/>
</dbReference>
<dbReference type="InterPro" id="IPR011059">
    <property type="entry name" value="Metal-dep_hydrolase_composite"/>
</dbReference>
<dbReference type="Gene3D" id="3.30.280.10">
    <property type="entry name" value="Urease, gamma-like subunit"/>
    <property type="match status" value="1"/>
</dbReference>
<feature type="binding site" evidence="7">
    <location>
        <position position="563"/>
    </location>
    <ligand>
        <name>Ni(2+)</name>
        <dbReference type="ChEBI" id="CHEBI:49786"/>
        <label>2</label>
    </ligand>
</feature>
<feature type="binding site" evidence="7">
    <location>
        <position position="678"/>
    </location>
    <ligand>
        <name>Ni(2+)</name>
        <dbReference type="ChEBI" id="CHEBI:49786"/>
        <label>1</label>
    </ligand>
</feature>
<dbReference type="InterPro" id="IPR005848">
    <property type="entry name" value="Urease_asu"/>
</dbReference>
<organism evidence="12 13">
    <name type="scientific">Penicillium arizonense</name>
    <dbReference type="NCBI Taxonomy" id="1835702"/>
    <lineage>
        <taxon>Eukaryota</taxon>
        <taxon>Fungi</taxon>
        <taxon>Dikarya</taxon>
        <taxon>Ascomycota</taxon>
        <taxon>Pezizomycotina</taxon>
        <taxon>Eurotiomycetes</taxon>
        <taxon>Eurotiomycetidae</taxon>
        <taxon>Eurotiales</taxon>
        <taxon>Aspergillaceae</taxon>
        <taxon>Penicillium</taxon>
    </lineage>
</organism>
<accession>A0A1F5LA29</accession>
<evidence type="ECO:0000256" key="7">
    <source>
        <dbReference type="PIRSR" id="PIRSR611612-51"/>
    </source>
</evidence>
<dbReference type="NCBIfam" id="NF009686">
    <property type="entry name" value="PRK13207.1"/>
    <property type="match status" value="1"/>
</dbReference>
<evidence type="ECO:0000313" key="12">
    <source>
        <dbReference type="EMBL" id="OGE50055.1"/>
    </source>
</evidence>
<name>A0A1F5LA29_PENAI</name>
<dbReference type="GO" id="GO:0043419">
    <property type="term" value="P:urea catabolic process"/>
    <property type="evidence" value="ECO:0007669"/>
    <property type="project" value="UniProtKB-UniPathway"/>
</dbReference>
<feature type="modified residue" description="N6-carboxylysine" evidence="6">
    <location>
        <position position="534"/>
    </location>
</feature>
<dbReference type="SUPFAM" id="SSF54111">
    <property type="entry name" value="Urease, gamma-subunit"/>
    <property type="match status" value="1"/>
</dbReference>
<evidence type="ECO:0000256" key="9">
    <source>
        <dbReference type="PROSITE-ProRule" id="PRU00700"/>
    </source>
</evidence>
<gene>
    <name evidence="12" type="ORF">PENARI_c018G00609</name>
</gene>
<dbReference type="GeneID" id="34579206"/>
<dbReference type="PANTHER" id="PTHR43440">
    <property type="entry name" value="UREASE"/>
    <property type="match status" value="1"/>
</dbReference>
<dbReference type="PROSITE" id="PS51368">
    <property type="entry name" value="UREASE_3"/>
    <property type="match status" value="1"/>
</dbReference>
<dbReference type="InterPro" id="IPR002019">
    <property type="entry name" value="Urease_beta-like"/>
</dbReference>
<comment type="caution">
    <text evidence="12">The sequence shown here is derived from an EMBL/GenBank/DDBJ whole genome shotgun (WGS) entry which is preliminary data.</text>
</comment>
<evidence type="ECO:0000256" key="1">
    <source>
        <dbReference type="ARBA" id="ARBA00004897"/>
    </source>
</evidence>
<evidence type="ECO:0000256" key="8">
    <source>
        <dbReference type="PIRSR" id="PIRSR611612-52"/>
    </source>
</evidence>
<dbReference type="PRINTS" id="PR01752">
    <property type="entry name" value="UREASE"/>
</dbReference>
<evidence type="ECO:0000256" key="6">
    <source>
        <dbReference type="PIRSR" id="PIRSR611612-50"/>
    </source>
</evidence>
<dbReference type="NCBIfam" id="TIGR00192">
    <property type="entry name" value="urease_beta"/>
    <property type="match status" value="1"/>
</dbReference>
<feature type="compositionally biased region" description="Basic and acidic residues" evidence="10">
    <location>
        <begin position="362"/>
        <end position="378"/>
    </location>
</feature>
<dbReference type="InterPro" id="IPR032466">
    <property type="entry name" value="Metal_Hydrolase"/>
</dbReference>
<protein>
    <recommendedName>
        <fullName evidence="2">urease</fullName>
        <ecNumber evidence="2">3.5.1.5</ecNumber>
    </recommendedName>
</protein>
<reference evidence="12 13" key="1">
    <citation type="journal article" date="2016" name="Sci. Rep.">
        <title>Penicillium arizonense, a new, genome sequenced fungal species, reveals a high chemical diversity in secreted metabolites.</title>
        <authorList>
            <person name="Grijseels S."/>
            <person name="Nielsen J.C."/>
            <person name="Randelovic M."/>
            <person name="Nielsen J."/>
            <person name="Nielsen K.F."/>
            <person name="Workman M."/>
            <person name="Frisvad J.C."/>
        </authorList>
    </citation>
    <scope>NUCLEOTIDE SEQUENCE [LARGE SCALE GENOMIC DNA]</scope>
    <source>
        <strain evidence="12 13">CBS 141311</strain>
    </source>
</reference>
<sequence>MHLIPRELERLAILYPLGNLAQRRLSRGVRLNHAEAVLIRDGHYAVADLMSIGRTILGRRHVLPSTWFTARQIQIEGTFPTGTYLVTVVEPIATEAGNIELALYGANLTPPPDNLFPEVNFEDYAPNKAPGYIWCEVIDNPGPYKTDILLNDKEIVNNEQRKRKRLRLKVVNHGTRPIQVGSHFHFIETNRELEFDRIKANGFRLDTPSGSSIRFEPGQCRQVDLVKIAGKGLIAGGNGVAEYFKVHQRIHPEFRHKVQDNPDNARSERRMKRNEYVKLFGPTKGDVVRLGSTDLYVMVEKDYRDLTDHCAEDCPNGQEECQRSRRGNRKCPKSRTYYGDECNFGGGKSVRDGMAQTSYGSSKEHHDPNRNETSDPPHYDKCVDTVITNALIIDYTGIIKADIGIKGGYITAIGRAGNPDIMDDVDIIIGANTDVIGAENKIVTAGGLDTHVHTLDPAQVPEALCNGLTTLVGGGTGPSTASNATTVAPGPEHIKRMLQAFDHLPINVGITGKGNNSDPEGLIEQVEAGAIGLKLHEDWGATHKAIDTCLKVCEDYDVQSTLHTDTMNEGGYVDDTINSIGPERTIHSYHTEGAGGGHAPDIIAVVKTQNILPASTNPTRPYTFNTVDEHVDMVMVAHHLSKDIPADVAFAESRIRAETIAAEDYLLDNGSISIMSSDTQAMGRVGEVVLRTWTSAHKMAVLDIPPPEAAKRKGSKDGSYNSINQFRDDLANKGCHDQEHQKGLANDAPTINNFRVKRYISKYTINPAIAHGMSHLIGSVEKNKFADLVIWQPSNFGTKPDIVLKGGMIAVALGGDPNGSIPTIQPRIMRPRFGALVPETSITFVSQASVSVYNRDEAPPHAPTLEELPTVPDEPKPFVVKSNTSIDTYKLKKRVEPVKGCRVAKKKDMEFNDTTPRMDVDAETFIVKADNYVCDVPPATSVALAQDYFIC</sequence>
<feature type="region of interest" description="Disordered" evidence="10">
    <location>
        <begin position="353"/>
        <end position="378"/>
    </location>
</feature>
<dbReference type="Pfam" id="PF00547">
    <property type="entry name" value="Urease_gamma"/>
    <property type="match status" value="1"/>
</dbReference>
<feature type="binding site" evidence="7">
    <location>
        <position position="451"/>
    </location>
    <ligand>
        <name>Ni(2+)</name>
        <dbReference type="ChEBI" id="CHEBI:49786"/>
        <label>1</label>
    </ligand>
</feature>
<comment type="pathway">
    <text evidence="1">Nitrogen metabolism; urea degradation; CO(2) and NH(3) from urea (urease route): step 1/1.</text>
</comment>
<dbReference type="STRING" id="1835702.A0A1F5LA29"/>
<dbReference type="GO" id="GO:0009039">
    <property type="term" value="F:urease activity"/>
    <property type="evidence" value="ECO:0007669"/>
    <property type="project" value="UniProtKB-EC"/>
</dbReference>
<evidence type="ECO:0000313" key="13">
    <source>
        <dbReference type="Proteomes" id="UP000177622"/>
    </source>
</evidence>
<evidence type="ECO:0000259" key="11">
    <source>
        <dbReference type="PROSITE" id="PS51368"/>
    </source>
</evidence>
<dbReference type="SUPFAM" id="SSF51338">
    <property type="entry name" value="Composite domain of metallo-dependent hydrolases"/>
    <property type="match status" value="2"/>
</dbReference>
<feature type="binding site" evidence="7">
    <location>
        <position position="590"/>
    </location>
    <ligand>
        <name>Ni(2+)</name>
        <dbReference type="ChEBI" id="CHEBI:49786"/>
        <label>2</label>
    </ligand>
</feature>